<name>A0A8R7VGT1_TRIUA</name>
<protein>
    <submittedName>
        <fullName evidence="1">Uncharacterized protein</fullName>
    </submittedName>
</protein>
<reference evidence="1" key="2">
    <citation type="submission" date="2022-06" db="UniProtKB">
        <authorList>
            <consortium name="EnsemblPlants"/>
        </authorList>
    </citation>
    <scope>IDENTIFICATION</scope>
</reference>
<dbReference type="InterPro" id="IPR032675">
    <property type="entry name" value="LRR_dom_sf"/>
</dbReference>
<evidence type="ECO:0000313" key="2">
    <source>
        <dbReference type="Proteomes" id="UP000015106"/>
    </source>
</evidence>
<dbReference type="EnsemblPlants" id="TuG1812S0001269900.01.T01">
    <property type="protein sequence ID" value="TuG1812S0001269900.01.T01.s_cds22180"/>
    <property type="gene ID" value="TuG1812S0001269900.01"/>
</dbReference>
<keyword evidence="2" id="KW-1185">Reference proteome</keyword>
<dbReference type="Gene3D" id="3.80.10.10">
    <property type="entry name" value="Ribonuclease Inhibitor"/>
    <property type="match status" value="1"/>
</dbReference>
<organism evidence="1 2">
    <name type="scientific">Triticum urartu</name>
    <name type="common">Red wild einkorn</name>
    <name type="synonym">Crithodium urartu</name>
    <dbReference type="NCBI Taxonomy" id="4572"/>
    <lineage>
        <taxon>Eukaryota</taxon>
        <taxon>Viridiplantae</taxon>
        <taxon>Streptophyta</taxon>
        <taxon>Embryophyta</taxon>
        <taxon>Tracheophyta</taxon>
        <taxon>Spermatophyta</taxon>
        <taxon>Magnoliopsida</taxon>
        <taxon>Liliopsida</taxon>
        <taxon>Poales</taxon>
        <taxon>Poaceae</taxon>
        <taxon>BOP clade</taxon>
        <taxon>Pooideae</taxon>
        <taxon>Triticodae</taxon>
        <taxon>Triticeae</taxon>
        <taxon>Triticinae</taxon>
        <taxon>Triticum</taxon>
    </lineage>
</organism>
<proteinExistence type="predicted"/>
<reference evidence="2" key="1">
    <citation type="journal article" date="2013" name="Nature">
        <title>Draft genome of the wheat A-genome progenitor Triticum urartu.</title>
        <authorList>
            <person name="Ling H.Q."/>
            <person name="Zhao S."/>
            <person name="Liu D."/>
            <person name="Wang J."/>
            <person name="Sun H."/>
            <person name="Zhang C."/>
            <person name="Fan H."/>
            <person name="Li D."/>
            <person name="Dong L."/>
            <person name="Tao Y."/>
            <person name="Gao C."/>
            <person name="Wu H."/>
            <person name="Li Y."/>
            <person name="Cui Y."/>
            <person name="Guo X."/>
            <person name="Zheng S."/>
            <person name="Wang B."/>
            <person name="Yu K."/>
            <person name="Liang Q."/>
            <person name="Yang W."/>
            <person name="Lou X."/>
            <person name="Chen J."/>
            <person name="Feng M."/>
            <person name="Jian J."/>
            <person name="Zhang X."/>
            <person name="Luo G."/>
            <person name="Jiang Y."/>
            <person name="Liu J."/>
            <person name="Wang Z."/>
            <person name="Sha Y."/>
            <person name="Zhang B."/>
            <person name="Wu H."/>
            <person name="Tang D."/>
            <person name="Shen Q."/>
            <person name="Xue P."/>
            <person name="Zou S."/>
            <person name="Wang X."/>
            <person name="Liu X."/>
            <person name="Wang F."/>
            <person name="Yang Y."/>
            <person name="An X."/>
            <person name="Dong Z."/>
            <person name="Zhang K."/>
            <person name="Zhang X."/>
            <person name="Luo M.C."/>
            <person name="Dvorak J."/>
            <person name="Tong Y."/>
            <person name="Wang J."/>
            <person name="Yang H."/>
            <person name="Li Z."/>
            <person name="Wang D."/>
            <person name="Zhang A."/>
            <person name="Wang J."/>
        </authorList>
    </citation>
    <scope>NUCLEOTIDE SEQUENCE</scope>
    <source>
        <strain evidence="2">cv. G1812</strain>
    </source>
</reference>
<sequence>MGWYYLTDLVNRGLFEQVELQCQTYYAICGLMHDFARLVSRTECAALDGFQCNEIFPTVHHLSIITDFIYQRDDQTGNIPRIEWFELSLQSIVAPVRKLRTLVLIGEYDSFFFKAFQDVFQEADNLRLLQMFATSPDFNSFLCSLANPTHLRYLKIQDGHTEQKALPRVLSKFFHLQVLDVVFFNSLHTVHLEDCREWIILPSLEMVRFLKRLKLSNMRRVRVVLVPPLEELVLDRMPDLQICSCTSVGNIKSILRLMEIWSCSALEVFDFFQKVYNYETELKSPMPS</sequence>
<evidence type="ECO:0000313" key="1">
    <source>
        <dbReference type="EnsemblPlants" id="TuG1812S0001269900.01.T01.s_cds22180"/>
    </source>
</evidence>
<dbReference type="Gramene" id="TuG1812S0001269900.01.T01">
    <property type="protein sequence ID" value="TuG1812S0001269900.01.T01.s_cds22180"/>
    <property type="gene ID" value="TuG1812S0001269900.01"/>
</dbReference>
<accession>A0A8R7VGT1</accession>
<dbReference type="SUPFAM" id="SSF52047">
    <property type="entry name" value="RNI-like"/>
    <property type="match status" value="1"/>
</dbReference>
<dbReference type="AlphaFoldDB" id="A0A8R7VGT1"/>
<dbReference type="Proteomes" id="UP000015106">
    <property type="component" value="Unassembled WGS sequence"/>
</dbReference>